<proteinExistence type="predicted"/>
<feature type="transmembrane region" description="Helical" evidence="1">
    <location>
        <begin position="6"/>
        <end position="27"/>
    </location>
</feature>
<evidence type="ECO:0000256" key="1">
    <source>
        <dbReference type="SAM" id="Phobius"/>
    </source>
</evidence>
<sequence>KACSFIFLTICYPCFVIWVLLQSFFILST</sequence>
<keyword evidence="1" id="KW-0472">Membrane</keyword>
<keyword evidence="1" id="KW-1133">Transmembrane helix</keyword>
<protein>
    <submittedName>
        <fullName evidence="2">Uncharacterized protein</fullName>
    </submittedName>
</protein>
<keyword evidence="1" id="KW-0812">Transmembrane</keyword>
<gene>
    <name evidence="2" type="ORF">METZ01_LOCUS286558</name>
</gene>
<reference evidence="2" key="1">
    <citation type="submission" date="2018-05" db="EMBL/GenBank/DDBJ databases">
        <authorList>
            <person name="Lanie J.A."/>
            <person name="Ng W.-L."/>
            <person name="Kazmierczak K.M."/>
            <person name="Andrzejewski T.M."/>
            <person name="Davidsen T.M."/>
            <person name="Wayne K.J."/>
            <person name="Tettelin H."/>
            <person name="Glass J.I."/>
            <person name="Rusch D."/>
            <person name="Podicherti R."/>
            <person name="Tsui H.-C.T."/>
            <person name="Winkler M.E."/>
        </authorList>
    </citation>
    <scope>NUCLEOTIDE SEQUENCE</scope>
</reference>
<accession>A0A382L9Y3</accession>
<organism evidence="2">
    <name type="scientific">marine metagenome</name>
    <dbReference type="NCBI Taxonomy" id="408172"/>
    <lineage>
        <taxon>unclassified sequences</taxon>
        <taxon>metagenomes</taxon>
        <taxon>ecological metagenomes</taxon>
    </lineage>
</organism>
<dbReference type="EMBL" id="UINC01085815">
    <property type="protein sequence ID" value="SVC33704.1"/>
    <property type="molecule type" value="Genomic_DNA"/>
</dbReference>
<feature type="non-terminal residue" evidence="2">
    <location>
        <position position="1"/>
    </location>
</feature>
<name>A0A382L9Y3_9ZZZZ</name>
<evidence type="ECO:0000313" key="2">
    <source>
        <dbReference type="EMBL" id="SVC33704.1"/>
    </source>
</evidence>
<feature type="non-terminal residue" evidence="2">
    <location>
        <position position="29"/>
    </location>
</feature>
<dbReference type="AlphaFoldDB" id="A0A382L9Y3"/>